<dbReference type="PANTHER" id="PTHR14212">
    <property type="entry name" value="U4/U6-ASSOCIATED RNA SPLICING FACTOR-RELATED"/>
    <property type="match status" value="1"/>
</dbReference>
<dbReference type="CDD" id="cd24162">
    <property type="entry name" value="Prp3_C"/>
    <property type="match status" value="1"/>
</dbReference>
<protein>
    <submittedName>
        <fullName evidence="3">Small nuclear ribonucleo protein hPrp3</fullName>
    </submittedName>
</protein>
<feature type="domain" description="Small nuclear ribonucleoprotein Prp3 C-terminal" evidence="2">
    <location>
        <begin position="39"/>
        <end position="184"/>
    </location>
</feature>
<proteinExistence type="evidence at transcript level"/>
<dbReference type="AlphaFoldDB" id="D2JY89"/>
<feature type="compositionally biased region" description="Basic and acidic residues" evidence="1">
    <location>
        <begin position="7"/>
        <end position="32"/>
    </location>
</feature>
<evidence type="ECO:0000256" key="1">
    <source>
        <dbReference type="SAM" id="MobiDB-lite"/>
    </source>
</evidence>
<accession>D2JY89</accession>
<dbReference type="GO" id="GO:0046540">
    <property type="term" value="C:U4/U6 x U5 tri-snRNP complex"/>
    <property type="evidence" value="ECO:0007669"/>
    <property type="project" value="InterPro"/>
</dbReference>
<evidence type="ECO:0000313" key="3">
    <source>
        <dbReference type="EMBL" id="ACZ59465.1"/>
    </source>
</evidence>
<dbReference type="EMBL" id="GU136430">
    <property type="protein sequence ID" value="ACZ59465.1"/>
    <property type="molecule type" value="mRNA"/>
</dbReference>
<feature type="region of interest" description="Disordered" evidence="1">
    <location>
        <begin position="1"/>
        <end position="32"/>
    </location>
</feature>
<organism evidence="3">
    <name type="scientific">Flammulina velutipes</name>
    <name type="common">Agaricus velutipes</name>
    <dbReference type="NCBI Taxonomy" id="38945"/>
    <lineage>
        <taxon>Eukaryota</taxon>
        <taxon>Fungi</taxon>
        <taxon>Dikarya</taxon>
        <taxon>Basidiomycota</taxon>
        <taxon>Agaricomycotina</taxon>
        <taxon>Agaricomycetes</taxon>
        <taxon>Agaricomycetidae</taxon>
        <taxon>Agaricales</taxon>
        <taxon>Marasmiineae</taxon>
        <taxon>Physalacriaceae</taxon>
        <taxon>Flammulina</taxon>
    </lineage>
</organism>
<sequence>MRKHNHEKMNTERKLTDEQRREKIESKKVDEEKKGIQGAVFKIKKLSDPPHQFKVRKNAEQMNLTGVCILNPSFSMVHVEGAPKFIRQYKKLMMHRIGWTEASRPRGGEDVDIAEPVEGESSAPAVPTSAPIEPVSLDDNKCWLVWEGDLRDRSFNNFRVKHCESDRSAKEILGEKLKGYWDQAKNWKGEEEEFF</sequence>
<dbReference type="InterPro" id="IPR010541">
    <property type="entry name" value="Prp3_C"/>
</dbReference>
<dbReference type="PANTHER" id="PTHR14212:SF0">
    <property type="entry name" value="U4_U6 SMALL NUCLEAR RIBONUCLEOPROTEIN PRP3"/>
    <property type="match status" value="1"/>
</dbReference>
<evidence type="ECO:0000259" key="2">
    <source>
        <dbReference type="Pfam" id="PF06544"/>
    </source>
</evidence>
<dbReference type="Pfam" id="PF06544">
    <property type="entry name" value="Prp3_C"/>
    <property type="match status" value="1"/>
</dbReference>
<dbReference type="GO" id="GO:0000398">
    <property type="term" value="P:mRNA splicing, via spliceosome"/>
    <property type="evidence" value="ECO:0007669"/>
    <property type="project" value="InterPro"/>
</dbReference>
<reference evidence="3" key="1">
    <citation type="submission" date="2009-09" db="EMBL/GenBank/DDBJ databases">
        <authorList>
            <person name="Lee C.S."/>
            <person name="Joh J.H."/>
            <person name="Kong W.S."/>
            <person name="Kim K.Y."/>
            <person name="Kim N.K."/>
            <person name="Park H.R."/>
            <person name="Son E.S."/>
            <person name="Kim Y.S."/>
            <person name="Kim S.R."/>
        </authorList>
    </citation>
    <scope>NUCLEOTIDE SEQUENCE</scope>
</reference>
<name>D2JY89_FLAVE</name>
<dbReference type="InterPro" id="IPR027104">
    <property type="entry name" value="Prp3"/>
</dbReference>